<keyword evidence="8" id="KW-0963">Cytoplasm</keyword>
<dbReference type="RefSeq" id="WP_110548520.1">
    <property type="nucleotide sequence ID" value="NZ_AP014610.1"/>
</dbReference>
<keyword evidence="5 8" id="KW-0067">ATP-binding</keyword>
<evidence type="ECO:0000313" key="10">
    <source>
        <dbReference type="EMBL" id="BBA18022.1"/>
    </source>
</evidence>
<comment type="similarity">
    <text evidence="1 8">Belongs to the cytidylate kinase family. Type 1 subfamily.</text>
</comment>
<gene>
    <name evidence="8 10" type="primary">cmk</name>
    <name evidence="10" type="ORF">CPU2_546</name>
</gene>
<feature type="binding site" evidence="8">
    <location>
        <begin position="11"/>
        <end position="19"/>
    </location>
    <ligand>
        <name>ATP</name>
        <dbReference type="ChEBI" id="CHEBI:30616"/>
    </ligand>
</feature>
<reference evidence="10 11" key="1">
    <citation type="submission" date="2014-06" db="EMBL/GenBank/DDBJ databases">
        <title>Genome sequence of the intracellular symbiont Blattabacterium cuenoti, strain CPU2 from the wood feeding cockroach Cryptocercus punctulatus.</title>
        <authorList>
            <person name="Kinjo Y."/>
            <person name="Ohkuma M."/>
            <person name="Tokuda G."/>
        </authorList>
    </citation>
    <scope>NUCLEOTIDE SEQUENCE [LARGE SCALE GENOMIC DNA]</scope>
    <source>
        <strain evidence="10 11">CPU2</strain>
    </source>
</reference>
<protein>
    <recommendedName>
        <fullName evidence="8">Cytidylate kinase</fullName>
        <shortName evidence="8">CK</shortName>
        <ecNumber evidence="8">2.7.4.25</ecNumber>
    </recommendedName>
    <alternativeName>
        <fullName evidence="8">Cytidine monophosphate kinase</fullName>
        <shortName evidence="8">CMP kinase</shortName>
    </alternativeName>
</protein>
<feature type="domain" description="Cytidylate kinase" evidence="9">
    <location>
        <begin position="7"/>
        <end position="225"/>
    </location>
</feature>
<evidence type="ECO:0000256" key="1">
    <source>
        <dbReference type="ARBA" id="ARBA00009427"/>
    </source>
</evidence>
<accession>A0AAD1CMN7</accession>
<proteinExistence type="inferred from homology"/>
<dbReference type="Gene3D" id="3.40.50.300">
    <property type="entry name" value="P-loop containing nucleotide triphosphate hydrolases"/>
    <property type="match status" value="1"/>
</dbReference>
<organism evidence="10 11">
    <name type="scientific">Blattabacterium punctulatus CPU2</name>
    <dbReference type="NCBI Taxonomy" id="1457032"/>
    <lineage>
        <taxon>Bacteria</taxon>
        <taxon>Pseudomonadati</taxon>
        <taxon>Bacteroidota</taxon>
        <taxon>Flavobacteriia</taxon>
        <taxon>Flavobacteriales</taxon>
        <taxon>Blattabacteriaceae</taxon>
        <taxon>Blattabacterium</taxon>
    </lineage>
</organism>
<evidence type="ECO:0000256" key="3">
    <source>
        <dbReference type="ARBA" id="ARBA00022741"/>
    </source>
</evidence>
<keyword evidence="2 8" id="KW-0808">Transferase</keyword>
<evidence type="ECO:0000256" key="6">
    <source>
        <dbReference type="ARBA" id="ARBA00047615"/>
    </source>
</evidence>
<dbReference type="AlphaFoldDB" id="A0AAD1CMN7"/>
<evidence type="ECO:0000259" key="9">
    <source>
        <dbReference type="Pfam" id="PF02224"/>
    </source>
</evidence>
<dbReference type="EMBL" id="AP014610">
    <property type="protein sequence ID" value="BBA18022.1"/>
    <property type="molecule type" value="Genomic_DNA"/>
</dbReference>
<evidence type="ECO:0000256" key="7">
    <source>
        <dbReference type="ARBA" id="ARBA00048478"/>
    </source>
</evidence>
<dbReference type="InterPro" id="IPR027417">
    <property type="entry name" value="P-loop_NTPase"/>
</dbReference>
<dbReference type="GeneID" id="66556522"/>
<dbReference type="GO" id="GO:0006220">
    <property type="term" value="P:pyrimidine nucleotide metabolic process"/>
    <property type="evidence" value="ECO:0007669"/>
    <property type="project" value="UniProtKB-UniRule"/>
</dbReference>
<dbReference type="HAMAP" id="MF_00238">
    <property type="entry name" value="Cytidyl_kinase_type1"/>
    <property type="match status" value="1"/>
</dbReference>
<name>A0AAD1CMN7_9FLAO</name>
<comment type="catalytic activity">
    <reaction evidence="7 8">
        <text>CMP + ATP = CDP + ADP</text>
        <dbReference type="Rhea" id="RHEA:11600"/>
        <dbReference type="ChEBI" id="CHEBI:30616"/>
        <dbReference type="ChEBI" id="CHEBI:58069"/>
        <dbReference type="ChEBI" id="CHEBI:60377"/>
        <dbReference type="ChEBI" id="CHEBI:456216"/>
        <dbReference type="EC" id="2.7.4.25"/>
    </reaction>
</comment>
<dbReference type="GO" id="GO:0036431">
    <property type="term" value="F:dCMP kinase activity"/>
    <property type="evidence" value="ECO:0007669"/>
    <property type="project" value="InterPro"/>
</dbReference>
<dbReference type="InterPro" id="IPR003136">
    <property type="entry name" value="Cytidylate_kin"/>
</dbReference>
<dbReference type="EC" id="2.7.4.25" evidence="8"/>
<keyword evidence="3 8" id="KW-0547">Nucleotide-binding</keyword>
<dbReference type="Pfam" id="PF02224">
    <property type="entry name" value="Cytidylate_kin"/>
    <property type="match status" value="1"/>
</dbReference>
<evidence type="ECO:0000256" key="2">
    <source>
        <dbReference type="ARBA" id="ARBA00022679"/>
    </source>
</evidence>
<dbReference type="InterPro" id="IPR011994">
    <property type="entry name" value="Cytidylate_kinase_dom"/>
</dbReference>
<comment type="catalytic activity">
    <reaction evidence="6 8">
        <text>dCMP + ATP = dCDP + ADP</text>
        <dbReference type="Rhea" id="RHEA:25094"/>
        <dbReference type="ChEBI" id="CHEBI:30616"/>
        <dbReference type="ChEBI" id="CHEBI:57566"/>
        <dbReference type="ChEBI" id="CHEBI:58593"/>
        <dbReference type="ChEBI" id="CHEBI:456216"/>
        <dbReference type="EC" id="2.7.4.25"/>
    </reaction>
</comment>
<evidence type="ECO:0000256" key="5">
    <source>
        <dbReference type="ARBA" id="ARBA00022840"/>
    </source>
</evidence>
<dbReference type="NCBIfam" id="TIGR00017">
    <property type="entry name" value="cmk"/>
    <property type="match status" value="1"/>
</dbReference>
<keyword evidence="4 8" id="KW-0418">Kinase</keyword>
<dbReference type="Proteomes" id="UP000262607">
    <property type="component" value="Chromosome"/>
</dbReference>
<dbReference type="SUPFAM" id="SSF52540">
    <property type="entry name" value="P-loop containing nucleoside triphosphate hydrolases"/>
    <property type="match status" value="1"/>
</dbReference>
<sequence length="237" mass="27945">MNRKMIIAIDGYSASGKSTLAKNLSKKLKYTYIDTGAMYRSITLLAIRKKIFHSDLWNITNFIPFLININFQFKWNNKLNRTDILINKENVQSEIRSIEVNNKVSLIARIPEIRKKLTIIQKNFGNKKGIVMDGRDIGSNIFPQSELKIFMKGSIEVRSYRRFQYFKKKGKKISYEEVKKNLFYRDMMDLYRRISPLKKPKNSIEIDSTLISTEKQLNMVLQLIENIRLSQKNKNYI</sequence>
<evidence type="ECO:0000256" key="8">
    <source>
        <dbReference type="HAMAP-Rule" id="MF_00238"/>
    </source>
</evidence>
<dbReference type="CDD" id="cd02020">
    <property type="entry name" value="CMPK"/>
    <property type="match status" value="1"/>
</dbReference>
<evidence type="ECO:0000313" key="11">
    <source>
        <dbReference type="Proteomes" id="UP000262607"/>
    </source>
</evidence>
<dbReference type="GO" id="GO:0005524">
    <property type="term" value="F:ATP binding"/>
    <property type="evidence" value="ECO:0007669"/>
    <property type="project" value="UniProtKB-UniRule"/>
</dbReference>
<dbReference type="GO" id="GO:0005737">
    <property type="term" value="C:cytoplasm"/>
    <property type="evidence" value="ECO:0007669"/>
    <property type="project" value="UniProtKB-SubCell"/>
</dbReference>
<comment type="subcellular location">
    <subcellularLocation>
        <location evidence="8">Cytoplasm</location>
    </subcellularLocation>
</comment>
<evidence type="ECO:0000256" key="4">
    <source>
        <dbReference type="ARBA" id="ARBA00022777"/>
    </source>
</evidence>